<sequence length="133" mass="15154">MIDIPSQLDGKSYELYELEQTLKPIGYSIGGNWEYDHGSFDYKMDSDAGYHFLRIPFKAIDGQLDSHNTTVQIGTPYLLAHKYQIGLDDHARNGNFSASFNQFQEPQDKDASISDEYIDKGKALVKELEEKLI</sequence>
<dbReference type="InterPro" id="IPR014967">
    <property type="entry name" value="Uncharacterised_YugN-like"/>
</dbReference>
<organism evidence="1 2">
    <name type="scientific">Metabacillus sediminilitoris</name>
    <dbReference type="NCBI Taxonomy" id="2567941"/>
    <lineage>
        <taxon>Bacteria</taxon>
        <taxon>Bacillati</taxon>
        <taxon>Bacillota</taxon>
        <taxon>Bacilli</taxon>
        <taxon>Bacillales</taxon>
        <taxon>Bacillaceae</taxon>
        <taxon>Metabacillus</taxon>
    </lineage>
</organism>
<dbReference type="Gene3D" id="3.30.310.100">
    <property type="entry name" value="YugN-like"/>
    <property type="match status" value="1"/>
</dbReference>
<gene>
    <name evidence="1" type="ORF">E6W99_07915</name>
</gene>
<name>A0A4S4C0T4_9BACI</name>
<proteinExistence type="predicted"/>
<evidence type="ECO:0000313" key="1">
    <source>
        <dbReference type="EMBL" id="THF81074.1"/>
    </source>
</evidence>
<dbReference type="Pfam" id="PF08868">
    <property type="entry name" value="YugN"/>
    <property type="match status" value="1"/>
</dbReference>
<evidence type="ECO:0008006" key="3">
    <source>
        <dbReference type="Google" id="ProtNLM"/>
    </source>
</evidence>
<dbReference type="InterPro" id="IPR036491">
    <property type="entry name" value="YugN-like_sf"/>
</dbReference>
<accession>A0A4S4C0T4</accession>
<dbReference type="Proteomes" id="UP000310334">
    <property type="component" value="Unassembled WGS sequence"/>
</dbReference>
<comment type="caution">
    <text evidence="1">The sequence shown here is derived from an EMBL/GenBank/DDBJ whole genome shotgun (WGS) entry which is preliminary data.</text>
</comment>
<dbReference type="AlphaFoldDB" id="A0A4S4C0T4"/>
<dbReference type="EMBL" id="SSNT01000005">
    <property type="protein sequence ID" value="THF81074.1"/>
    <property type="molecule type" value="Genomic_DNA"/>
</dbReference>
<protein>
    <recommendedName>
        <fullName evidence="3">YugN-like family protein</fullName>
    </recommendedName>
</protein>
<dbReference type="RefSeq" id="WP_136352650.1">
    <property type="nucleotide sequence ID" value="NZ_CP046266.1"/>
</dbReference>
<dbReference type="SUPFAM" id="SSF160755">
    <property type="entry name" value="YugN-like"/>
    <property type="match status" value="1"/>
</dbReference>
<keyword evidence="2" id="KW-1185">Reference proteome</keyword>
<evidence type="ECO:0000313" key="2">
    <source>
        <dbReference type="Proteomes" id="UP000310334"/>
    </source>
</evidence>
<dbReference type="OrthoDB" id="2988890at2"/>
<reference evidence="1 2" key="1">
    <citation type="submission" date="2019-04" db="EMBL/GenBank/DDBJ databases">
        <title>Bacillus sediminilitoris sp. nov., isolated from a tidal flat sediment on the East China Sea.</title>
        <authorList>
            <person name="Wei Y."/>
            <person name="Mao H."/>
            <person name="Fang J."/>
        </authorList>
    </citation>
    <scope>NUCLEOTIDE SEQUENCE [LARGE SCALE GENOMIC DNA]</scope>
    <source>
        <strain evidence="1 2">DSL-17</strain>
    </source>
</reference>